<keyword evidence="1" id="KW-1133">Transmembrane helix</keyword>
<accession>A0A1N6AC30</accession>
<reference evidence="3" key="1">
    <citation type="submission" date="2016-12" db="EMBL/GenBank/DDBJ databases">
        <authorList>
            <person name="Varghese N."/>
            <person name="Submissions S."/>
        </authorList>
    </citation>
    <scope>NUCLEOTIDE SEQUENCE [LARGE SCALE GENOMIC DNA]</scope>
    <source>
        <strain evidence="3">DSM 45599</strain>
    </source>
</reference>
<feature type="transmembrane region" description="Helical" evidence="1">
    <location>
        <begin position="6"/>
        <end position="25"/>
    </location>
</feature>
<dbReference type="STRING" id="709881.SAMN04489832_5263"/>
<dbReference type="Proteomes" id="UP000185124">
    <property type="component" value="Unassembled WGS sequence"/>
</dbReference>
<evidence type="ECO:0000256" key="1">
    <source>
        <dbReference type="SAM" id="Phobius"/>
    </source>
</evidence>
<evidence type="ECO:0000313" key="3">
    <source>
        <dbReference type="Proteomes" id="UP000185124"/>
    </source>
</evidence>
<dbReference type="AlphaFoldDB" id="A0A1N6AC30"/>
<dbReference type="EMBL" id="FSQT01000002">
    <property type="protein sequence ID" value="SIN31548.1"/>
    <property type="molecule type" value="Genomic_DNA"/>
</dbReference>
<proteinExistence type="predicted"/>
<sequence length="86" mass="9292">MPQALFYLFGCFLLTIPAFLGLALIARIGRSTRVRRAGELVLVTGIAALVPVVAYRALEVPALWLVVALLVVVLVVSVAMHVRSYS</sequence>
<name>A0A1N6AC30_9ACTN</name>
<feature type="transmembrane region" description="Helical" evidence="1">
    <location>
        <begin position="37"/>
        <end position="56"/>
    </location>
</feature>
<evidence type="ECO:0000313" key="2">
    <source>
        <dbReference type="EMBL" id="SIN31548.1"/>
    </source>
</evidence>
<keyword evidence="3" id="KW-1185">Reference proteome</keyword>
<organism evidence="2 3">
    <name type="scientific">Micromonospora cremea</name>
    <dbReference type="NCBI Taxonomy" id="709881"/>
    <lineage>
        <taxon>Bacteria</taxon>
        <taxon>Bacillati</taxon>
        <taxon>Actinomycetota</taxon>
        <taxon>Actinomycetes</taxon>
        <taxon>Micromonosporales</taxon>
        <taxon>Micromonosporaceae</taxon>
        <taxon>Micromonospora</taxon>
    </lineage>
</organism>
<keyword evidence="1" id="KW-0472">Membrane</keyword>
<protein>
    <submittedName>
        <fullName evidence="2">Uncharacterized protein</fullName>
    </submittedName>
</protein>
<keyword evidence="1" id="KW-0812">Transmembrane</keyword>
<gene>
    <name evidence="2" type="ORF">SAMN04489832_5263</name>
</gene>
<feature type="transmembrane region" description="Helical" evidence="1">
    <location>
        <begin position="62"/>
        <end position="82"/>
    </location>
</feature>